<comment type="similarity">
    <text evidence="1">Belongs to the CCR4/nocturin family.</text>
</comment>
<dbReference type="AlphaFoldDB" id="A0A176W982"/>
<dbReference type="InterPro" id="IPR005135">
    <property type="entry name" value="Endo/exonuclease/phosphatase"/>
</dbReference>
<dbReference type="PANTHER" id="PTHR12121:SF45">
    <property type="entry name" value="NOCTURNIN"/>
    <property type="match status" value="1"/>
</dbReference>
<evidence type="ECO:0000256" key="2">
    <source>
        <dbReference type="ARBA" id="ARBA00022801"/>
    </source>
</evidence>
<organism evidence="4 5">
    <name type="scientific">Marchantia polymorpha subsp. ruderalis</name>
    <dbReference type="NCBI Taxonomy" id="1480154"/>
    <lineage>
        <taxon>Eukaryota</taxon>
        <taxon>Viridiplantae</taxon>
        <taxon>Streptophyta</taxon>
        <taxon>Embryophyta</taxon>
        <taxon>Marchantiophyta</taxon>
        <taxon>Marchantiopsida</taxon>
        <taxon>Marchantiidae</taxon>
        <taxon>Marchantiales</taxon>
        <taxon>Marchantiaceae</taxon>
        <taxon>Marchantia</taxon>
    </lineage>
</organism>
<dbReference type="PANTHER" id="PTHR12121">
    <property type="entry name" value="CARBON CATABOLITE REPRESSOR PROTEIN 4"/>
    <property type="match status" value="1"/>
</dbReference>
<name>A0A176W982_MARPO</name>
<evidence type="ECO:0000313" key="5">
    <source>
        <dbReference type="Proteomes" id="UP000077202"/>
    </source>
</evidence>
<dbReference type="InterPro" id="IPR050410">
    <property type="entry name" value="CCR4/nocturin_mRNA_transcr"/>
</dbReference>
<comment type="caution">
    <text evidence="4">The sequence shown here is derived from an EMBL/GenBank/DDBJ whole genome shotgun (WGS) entry which is preliminary data.</text>
</comment>
<keyword evidence="2" id="KW-0378">Hydrolase</keyword>
<feature type="domain" description="Endonuclease/exonuclease/phosphatase" evidence="3">
    <location>
        <begin position="74"/>
        <end position="364"/>
    </location>
</feature>
<dbReference type="InterPro" id="IPR036691">
    <property type="entry name" value="Endo/exonu/phosph_ase_sf"/>
</dbReference>
<dbReference type="Gene3D" id="3.60.10.10">
    <property type="entry name" value="Endonuclease/exonuclease/phosphatase"/>
    <property type="match status" value="1"/>
</dbReference>
<keyword evidence="5" id="KW-1185">Reference proteome</keyword>
<protein>
    <recommendedName>
        <fullName evidence="3">Endonuclease/exonuclease/phosphatase domain-containing protein</fullName>
    </recommendedName>
</protein>
<accession>A0A176W982</accession>
<sequence>MMTSRPAVATSSSSPRTAAAAAALQIGAAAFSRPPSRSRAGHSSSICQRTNAGLEREKLGCEHRLVYGRRAEEWNVLADGLAQFGDFCCGGAERVPADVLGWGARGPKLVGAIVGASADVVCLQEVNHFEDFFLPELRQRGYDGTFVAKKLSPALQYGCSPDGCAIFYRTSRLQLVQRDVVLYPAPPTAVPNQGAIACRFRDIRAEREFLVATTHLKAKVGKENEQRRLSQAQSLMDLLVDLTGSSGLPCVVCGDFNAPPDSEVYDFVRRHPMRLKSVYACRSEPSSDEAGAEERIDWARNGGASSEPAYTTWKFRSSGEKKETIDYIWMSEYKALRPSSCLRLPSEDSLGGKGLPTSAMPSDHLPLLCEAVWT</sequence>
<evidence type="ECO:0000256" key="1">
    <source>
        <dbReference type="ARBA" id="ARBA00010774"/>
    </source>
</evidence>
<evidence type="ECO:0000313" key="4">
    <source>
        <dbReference type="EMBL" id="OAE29574.1"/>
    </source>
</evidence>
<gene>
    <name evidence="4" type="ORF">AXG93_702s1280</name>
</gene>
<dbReference type="Proteomes" id="UP000077202">
    <property type="component" value="Unassembled WGS sequence"/>
</dbReference>
<dbReference type="GO" id="GO:0006139">
    <property type="term" value="P:nucleobase-containing compound metabolic process"/>
    <property type="evidence" value="ECO:0007669"/>
    <property type="project" value="UniProtKB-ARBA"/>
</dbReference>
<dbReference type="Pfam" id="PF03372">
    <property type="entry name" value="Exo_endo_phos"/>
    <property type="match status" value="1"/>
</dbReference>
<evidence type="ECO:0000259" key="3">
    <source>
        <dbReference type="Pfam" id="PF03372"/>
    </source>
</evidence>
<proteinExistence type="inferred from homology"/>
<dbReference type="SUPFAM" id="SSF56219">
    <property type="entry name" value="DNase I-like"/>
    <property type="match status" value="1"/>
</dbReference>
<reference evidence="4" key="1">
    <citation type="submission" date="2016-03" db="EMBL/GenBank/DDBJ databases">
        <title>Mechanisms controlling the formation of the plant cell surface in tip-growing cells are functionally conserved among land plants.</title>
        <authorList>
            <person name="Honkanen S."/>
            <person name="Jones V.A."/>
            <person name="Morieri G."/>
            <person name="Champion C."/>
            <person name="Hetherington A.J."/>
            <person name="Kelly S."/>
            <person name="Saint-Marcoux D."/>
            <person name="Proust H."/>
            <person name="Prescott H."/>
            <person name="Dolan L."/>
        </authorList>
    </citation>
    <scope>NUCLEOTIDE SEQUENCE [LARGE SCALE GENOMIC DNA]</scope>
    <source>
        <tissue evidence="4">Whole gametophyte</tissue>
    </source>
</reference>
<dbReference type="GO" id="GO:0000175">
    <property type="term" value="F:3'-5'-RNA exonuclease activity"/>
    <property type="evidence" value="ECO:0007669"/>
    <property type="project" value="TreeGrafter"/>
</dbReference>
<dbReference type="EMBL" id="LVLJ01001444">
    <property type="protein sequence ID" value="OAE29574.1"/>
    <property type="molecule type" value="Genomic_DNA"/>
</dbReference>